<name>A0ABQ7H341_DUNSA</name>
<keyword evidence="2" id="KW-1185">Reference proteome</keyword>
<organism evidence="1 2">
    <name type="scientific">Dunaliella salina</name>
    <name type="common">Green alga</name>
    <name type="synonym">Protococcus salinus</name>
    <dbReference type="NCBI Taxonomy" id="3046"/>
    <lineage>
        <taxon>Eukaryota</taxon>
        <taxon>Viridiplantae</taxon>
        <taxon>Chlorophyta</taxon>
        <taxon>core chlorophytes</taxon>
        <taxon>Chlorophyceae</taxon>
        <taxon>CS clade</taxon>
        <taxon>Chlamydomonadales</taxon>
        <taxon>Dunaliellaceae</taxon>
        <taxon>Dunaliella</taxon>
    </lineage>
</organism>
<reference evidence="1" key="1">
    <citation type="submission" date="2017-08" db="EMBL/GenBank/DDBJ databases">
        <authorList>
            <person name="Polle J.E."/>
            <person name="Barry K."/>
            <person name="Cushman J."/>
            <person name="Schmutz J."/>
            <person name="Tran D."/>
            <person name="Hathwaick L.T."/>
            <person name="Yim W.C."/>
            <person name="Jenkins J."/>
            <person name="Mckie-Krisberg Z.M."/>
            <person name="Prochnik S."/>
            <person name="Lindquist E."/>
            <person name="Dockter R.B."/>
            <person name="Adam C."/>
            <person name="Molina H."/>
            <person name="Bunkerborg J."/>
            <person name="Jin E."/>
            <person name="Buchheim M."/>
            <person name="Magnuson J."/>
        </authorList>
    </citation>
    <scope>NUCLEOTIDE SEQUENCE</scope>
    <source>
        <strain evidence="1">CCAP 19/18</strain>
    </source>
</reference>
<proteinExistence type="predicted"/>
<dbReference type="Proteomes" id="UP000815325">
    <property type="component" value="Unassembled WGS sequence"/>
</dbReference>
<evidence type="ECO:0000313" key="1">
    <source>
        <dbReference type="EMBL" id="KAF5841282.1"/>
    </source>
</evidence>
<evidence type="ECO:0000313" key="2">
    <source>
        <dbReference type="Proteomes" id="UP000815325"/>
    </source>
</evidence>
<dbReference type="EMBL" id="MU069489">
    <property type="protein sequence ID" value="KAF5841282.1"/>
    <property type="molecule type" value="Genomic_DNA"/>
</dbReference>
<sequence length="146" mass="15983">MLCSLKLICSAPEHSIYYNQQFLACRSNQEVHQFQFLVFGGMCRERIMKCSPCLARMPILAIVLLSGLTYANAAGATADVIATVKLGNSSYTDLLLADAAEEQIVNHIRGFMDSLPWASTNMDGLYRSTQDDVVIANASITIEGTQ</sequence>
<protein>
    <submittedName>
        <fullName evidence="1">Uncharacterized protein</fullName>
    </submittedName>
</protein>
<feature type="non-terminal residue" evidence="1">
    <location>
        <position position="146"/>
    </location>
</feature>
<accession>A0ABQ7H341</accession>
<gene>
    <name evidence="1" type="ORF">DUNSADRAFT_13555</name>
</gene>
<comment type="caution">
    <text evidence="1">The sequence shown here is derived from an EMBL/GenBank/DDBJ whole genome shotgun (WGS) entry which is preliminary data.</text>
</comment>